<keyword evidence="2" id="KW-1185">Reference proteome</keyword>
<reference evidence="1 2" key="1">
    <citation type="submission" date="2018-11" db="EMBL/GenBank/DDBJ databases">
        <authorList>
            <consortium name="Pathogen Informatics"/>
        </authorList>
    </citation>
    <scope>NUCLEOTIDE SEQUENCE [LARGE SCALE GENOMIC DNA]</scope>
    <source>
        <strain>Denwood</strain>
        <strain evidence="2">Zambia</strain>
    </source>
</reference>
<dbReference type="Proteomes" id="UP000269396">
    <property type="component" value="Unassembled WGS sequence"/>
</dbReference>
<proteinExistence type="predicted"/>
<organism evidence="1 2">
    <name type="scientific">Schistosoma mattheei</name>
    <dbReference type="NCBI Taxonomy" id="31246"/>
    <lineage>
        <taxon>Eukaryota</taxon>
        <taxon>Metazoa</taxon>
        <taxon>Spiralia</taxon>
        <taxon>Lophotrochozoa</taxon>
        <taxon>Platyhelminthes</taxon>
        <taxon>Trematoda</taxon>
        <taxon>Digenea</taxon>
        <taxon>Strigeidida</taxon>
        <taxon>Schistosomatoidea</taxon>
        <taxon>Schistosomatidae</taxon>
        <taxon>Schistosoma</taxon>
    </lineage>
</organism>
<dbReference type="STRING" id="31246.A0A183P6D0"/>
<evidence type="ECO:0000313" key="2">
    <source>
        <dbReference type="Proteomes" id="UP000269396"/>
    </source>
</evidence>
<accession>A0A183P6D0</accession>
<gene>
    <name evidence="1" type="ORF">SMTD_LOCUS9916</name>
</gene>
<sequence length="100" mass="11849">MAILQQHFFDLSNKLAALQAALYTIHIRRARSSSRKMPFPRQYSRSPKPIPGVYWYHHNKLVLYLPNPVEPDSSKAAWNEDKETLEITMKNKREYDFINE</sequence>
<dbReference type="AlphaFoldDB" id="A0A183P6D0"/>
<evidence type="ECO:0000313" key="1">
    <source>
        <dbReference type="EMBL" id="VDP52093.1"/>
    </source>
</evidence>
<name>A0A183P6D0_9TREM</name>
<protein>
    <submittedName>
        <fullName evidence="1">Uncharacterized protein</fullName>
    </submittedName>
</protein>
<dbReference type="EMBL" id="UZAL01030100">
    <property type="protein sequence ID" value="VDP52093.1"/>
    <property type="molecule type" value="Genomic_DNA"/>
</dbReference>